<evidence type="ECO:0000313" key="6">
    <source>
        <dbReference type="Proteomes" id="UP000780801"/>
    </source>
</evidence>
<dbReference type="PROSITE" id="PS51084">
    <property type="entry name" value="HIT_2"/>
    <property type="match status" value="1"/>
</dbReference>
<dbReference type="SUPFAM" id="SSF54197">
    <property type="entry name" value="HIT-like"/>
    <property type="match status" value="1"/>
</dbReference>
<proteinExistence type="predicted"/>
<dbReference type="Pfam" id="PF01230">
    <property type="entry name" value="HIT"/>
    <property type="match status" value="1"/>
</dbReference>
<dbReference type="PANTHER" id="PTHR46648:SF1">
    <property type="entry name" value="ADENOSINE 5'-MONOPHOSPHORAMIDASE HNT1"/>
    <property type="match status" value="1"/>
</dbReference>
<dbReference type="PANTHER" id="PTHR46648">
    <property type="entry name" value="HIT FAMILY PROTEIN 1"/>
    <property type="match status" value="1"/>
</dbReference>
<gene>
    <name evidence="5" type="primary">HNT1</name>
    <name evidence="5" type="ORF">BGW38_002366</name>
</gene>
<feature type="domain" description="HIT" evidence="4">
    <location>
        <begin position="1"/>
        <end position="51"/>
    </location>
</feature>
<evidence type="ECO:0000313" key="5">
    <source>
        <dbReference type="EMBL" id="KAF9580830.1"/>
    </source>
</evidence>
<dbReference type="GO" id="GO:0003824">
    <property type="term" value="F:catalytic activity"/>
    <property type="evidence" value="ECO:0007669"/>
    <property type="project" value="InterPro"/>
</dbReference>
<dbReference type="OrthoDB" id="672793at2759"/>
<comment type="caution">
    <text evidence="5">The sequence shown here is derived from an EMBL/GenBank/DDBJ whole genome shotgun (WGS) entry which is preliminary data.</text>
</comment>
<dbReference type="PROSITE" id="PS00892">
    <property type="entry name" value="HIT_1"/>
    <property type="match status" value="1"/>
</dbReference>
<keyword evidence="6" id="KW-1185">Reference proteome</keyword>
<dbReference type="EMBL" id="JAABOA010001821">
    <property type="protein sequence ID" value="KAF9580830.1"/>
    <property type="molecule type" value="Genomic_DNA"/>
</dbReference>
<accession>A0A9P6FS62</accession>
<dbReference type="Gene3D" id="3.30.428.10">
    <property type="entry name" value="HIT-like"/>
    <property type="match status" value="1"/>
</dbReference>
<dbReference type="InterPro" id="IPR036265">
    <property type="entry name" value="HIT-like_sf"/>
</dbReference>
<evidence type="ECO:0000256" key="1">
    <source>
        <dbReference type="PIRSR" id="PIRSR601310-1"/>
    </source>
</evidence>
<evidence type="ECO:0000256" key="3">
    <source>
        <dbReference type="PROSITE-ProRule" id="PRU00464"/>
    </source>
</evidence>
<dbReference type="Proteomes" id="UP000780801">
    <property type="component" value="Unassembled WGS sequence"/>
</dbReference>
<name>A0A9P6FS62_9FUNG</name>
<dbReference type="InterPro" id="IPR019808">
    <property type="entry name" value="Histidine_triad_CS"/>
</dbReference>
<protein>
    <submittedName>
        <fullName evidence="5">Adenosine 5'-monophosphoramidase</fullName>
    </submittedName>
</protein>
<dbReference type="InterPro" id="IPR011146">
    <property type="entry name" value="HIT-like"/>
</dbReference>
<dbReference type="GO" id="GO:0009117">
    <property type="term" value="P:nucleotide metabolic process"/>
    <property type="evidence" value="ECO:0007669"/>
    <property type="project" value="TreeGrafter"/>
</dbReference>
<feature type="short sequence motif" description="Histidine triad motif" evidence="2 3">
    <location>
        <begin position="36"/>
        <end position="40"/>
    </location>
</feature>
<reference evidence="5" key="1">
    <citation type="journal article" date="2020" name="Fungal Divers.">
        <title>Resolving the Mortierellaceae phylogeny through synthesis of multi-gene phylogenetics and phylogenomics.</title>
        <authorList>
            <person name="Vandepol N."/>
            <person name="Liber J."/>
            <person name="Desiro A."/>
            <person name="Na H."/>
            <person name="Kennedy M."/>
            <person name="Barry K."/>
            <person name="Grigoriev I.V."/>
            <person name="Miller A.N."/>
            <person name="O'Donnell K."/>
            <person name="Stajich J.E."/>
            <person name="Bonito G."/>
        </authorList>
    </citation>
    <scope>NUCLEOTIDE SEQUENCE</scope>
    <source>
        <strain evidence="5">KOD1015</strain>
    </source>
</reference>
<organism evidence="5 6">
    <name type="scientific">Lunasporangiospora selenospora</name>
    <dbReference type="NCBI Taxonomy" id="979761"/>
    <lineage>
        <taxon>Eukaryota</taxon>
        <taxon>Fungi</taxon>
        <taxon>Fungi incertae sedis</taxon>
        <taxon>Mucoromycota</taxon>
        <taxon>Mortierellomycotina</taxon>
        <taxon>Mortierellomycetes</taxon>
        <taxon>Mortierellales</taxon>
        <taxon>Mortierellaceae</taxon>
        <taxon>Lunasporangiospora</taxon>
    </lineage>
</organism>
<evidence type="ECO:0000256" key="2">
    <source>
        <dbReference type="PIRSR" id="PIRSR601310-3"/>
    </source>
</evidence>
<sequence>MTDLLPTAKKVALAIGCKEYNILQNNGRLAHQAIDHVHFHVIPKPSEDEGLVMDWKVKETSGERLGELQKNYLKL</sequence>
<dbReference type="InterPro" id="IPR001310">
    <property type="entry name" value="Histidine_triad_HIT"/>
</dbReference>
<feature type="active site" description="Tele-AMP-histidine intermediate" evidence="1">
    <location>
        <position position="38"/>
    </location>
</feature>
<evidence type="ECO:0000259" key="4">
    <source>
        <dbReference type="PROSITE" id="PS51084"/>
    </source>
</evidence>
<dbReference type="AlphaFoldDB" id="A0A9P6FS62"/>